<keyword evidence="3" id="KW-1185">Reference proteome</keyword>
<dbReference type="AlphaFoldDB" id="A0AAX4HUK6"/>
<reference evidence="2 3" key="1">
    <citation type="submission" date="2023-11" db="EMBL/GenBank/DDBJ databases">
        <title>Peredibacter starrii A3.12.</title>
        <authorList>
            <person name="Mitchell R.J."/>
        </authorList>
    </citation>
    <scope>NUCLEOTIDE SEQUENCE [LARGE SCALE GENOMIC DNA]</scope>
    <source>
        <strain evidence="2 3">A3.12</strain>
    </source>
</reference>
<proteinExistence type="predicted"/>
<evidence type="ECO:0000313" key="3">
    <source>
        <dbReference type="Proteomes" id="UP001324634"/>
    </source>
</evidence>
<sequence length="86" mass="9226">MKMLVLVGLILSSVAFAETAQVESVDTIEAMDVPAQRCEARSSDGAIGVGVSPNVFIAQDIAIRYCMNKSFYPDSCMIVGCVNTIY</sequence>
<evidence type="ECO:0000256" key="1">
    <source>
        <dbReference type="SAM" id="SignalP"/>
    </source>
</evidence>
<dbReference type="EMBL" id="CP139487">
    <property type="protein sequence ID" value="WPU67078.1"/>
    <property type="molecule type" value="Genomic_DNA"/>
</dbReference>
<accession>A0AAX4HUK6</accession>
<dbReference type="RefSeq" id="WP_321399915.1">
    <property type="nucleotide sequence ID" value="NZ_CP139487.1"/>
</dbReference>
<feature type="signal peptide" evidence="1">
    <location>
        <begin position="1"/>
        <end position="17"/>
    </location>
</feature>
<organism evidence="2 3">
    <name type="scientific">Peredibacter starrii</name>
    <dbReference type="NCBI Taxonomy" id="28202"/>
    <lineage>
        <taxon>Bacteria</taxon>
        <taxon>Pseudomonadati</taxon>
        <taxon>Bdellovibrionota</taxon>
        <taxon>Bacteriovoracia</taxon>
        <taxon>Bacteriovoracales</taxon>
        <taxon>Bacteriovoracaceae</taxon>
        <taxon>Peredibacter</taxon>
    </lineage>
</organism>
<dbReference type="Proteomes" id="UP001324634">
    <property type="component" value="Chromosome"/>
</dbReference>
<gene>
    <name evidence="2" type="ORF">SOO65_09965</name>
</gene>
<keyword evidence="1" id="KW-0732">Signal</keyword>
<feature type="chain" id="PRO_5043500637" evidence="1">
    <location>
        <begin position="18"/>
        <end position="86"/>
    </location>
</feature>
<evidence type="ECO:0000313" key="2">
    <source>
        <dbReference type="EMBL" id="WPU67078.1"/>
    </source>
</evidence>
<protein>
    <submittedName>
        <fullName evidence="2">Uncharacterized protein</fullName>
    </submittedName>
</protein>
<name>A0AAX4HUK6_9BACT</name>
<dbReference type="KEGG" id="psti:SOO65_09965"/>